<gene>
    <name evidence="3" type="ORF">SSP0437_LOCUS5374</name>
</gene>
<organism evidence="3">
    <name type="scientific">Sexangularia sp. CB-2014</name>
    <dbReference type="NCBI Taxonomy" id="1486929"/>
    <lineage>
        <taxon>Eukaryota</taxon>
        <taxon>Amoebozoa</taxon>
        <taxon>Tubulinea</taxon>
        <taxon>Elardia</taxon>
        <taxon>Arcellinida</taxon>
        <taxon>Arcellinida incertae sedis</taxon>
        <taxon>Sexangularia</taxon>
    </lineage>
</organism>
<reference evidence="3" key="1">
    <citation type="submission" date="2021-01" db="EMBL/GenBank/DDBJ databases">
        <authorList>
            <person name="Corre E."/>
            <person name="Pelletier E."/>
            <person name="Niang G."/>
            <person name="Scheremetjew M."/>
            <person name="Finn R."/>
            <person name="Kale V."/>
            <person name="Holt S."/>
            <person name="Cochrane G."/>
            <person name="Meng A."/>
            <person name="Brown T."/>
            <person name="Cohen L."/>
        </authorList>
    </citation>
    <scope>NUCLEOTIDE SEQUENCE</scope>
    <source>
        <strain evidence="3">ATCC 50979</strain>
    </source>
</reference>
<protein>
    <recommendedName>
        <fullName evidence="2">DZANK-type domain-containing protein</fullName>
    </recommendedName>
</protein>
<accession>A0A7S1VEI6</accession>
<dbReference type="Pfam" id="PF12773">
    <property type="entry name" value="DZR"/>
    <property type="match status" value="1"/>
</dbReference>
<name>A0A7S1VEI6_9EUKA</name>
<dbReference type="AlphaFoldDB" id="A0A7S1VEI6"/>
<sequence length="283" mass="30001">MSVVSKSTLTTGSTWNDQAIVYSTADDNIVDTKAYGSFMQKLTSLFCLCSCGCACAWSVCRGAKFFEEIHEKRTLLVTDTHIIYREEAHANEHLGCAGLCLMPTVEKSIPIDRVQDIAVTEAEGFECLVRRTVTTVAIQTAGQAVGADGSPTPEVTFYGLRDPQAFKKAVFGMRKVDKDSRKPGALAMVRGMHGGDTGHGECASCGLARLRSDSLYCAGCGKSVGTECRKCSTVVPVGAAFCDHCGSAVEGGLGSSDGSRNIGSSSGKASKKKLKKSLQVEQQ</sequence>
<proteinExistence type="predicted"/>
<dbReference type="EMBL" id="HBGL01006971">
    <property type="protein sequence ID" value="CAD9295413.1"/>
    <property type="molecule type" value="Transcribed_RNA"/>
</dbReference>
<evidence type="ECO:0000256" key="1">
    <source>
        <dbReference type="SAM" id="MobiDB-lite"/>
    </source>
</evidence>
<feature type="domain" description="DZANK-type" evidence="2">
    <location>
        <begin position="202"/>
        <end position="246"/>
    </location>
</feature>
<feature type="compositionally biased region" description="Low complexity" evidence="1">
    <location>
        <begin position="256"/>
        <end position="268"/>
    </location>
</feature>
<evidence type="ECO:0000313" key="3">
    <source>
        <dbReference type="EMBL" id="CAD9295413.1"/>
    </source>
</evidence>
<dbReference type="InterPro" id="IPR025874">
    <property type="entry name" value="DZR"/>
</dbReference>
<evidence type="ECO:0000259" key="2">
    <source>
        <dbReference type="Pfam" id="PF12773"/>
    </source>
</evidence>
<feature type="region of interest" description="Disordered" evidence="1">
    <location>
        <begin position="252"/>
        <end position="283"/>
    </location>
</feature>